<accession>A0ABV9NKN7</accession>
<dbReference type="SUPFAM" id="SSF55874">
    <property type="entry name" value="ATPase domain of HSP90 chaperone/DNA topoisomerase II/histidine kinase"/>
    <property type="match status" value="1"/>
</dbReference>
<dbReference type="InterPro" id="IPR003594">
    <property type="entry name" value="HATPase_dom"/>
</dbReference>
<keyword evidence="1" id="KW-0808">Transferase</keyword>
<dbReference type="Gene3D" id="1.20.5.1930">
    <property type="match status" value="1"/>
</dbReference>
<keyword evidence="4" id="KW-1133">Transmembrane helix</keyword>
<keyword evidence="2 7" id="KW-0418">Kinase</keyword>
<dbReference type="GO" id="GO:0016301">
    <property type="term" value="F:kinase activity"/>
    <property type="evidence" value="ECO:0007669"/>
    <property type="project" value="UniProtKB-KW"/>
</dbReference>
<gene>
    <name evidence="7" type="ORF">ACFO3Q_08190</name>
</gene>
<feature type="transmembrane region" description="Helical" evidence="4">
    <location>
        <begin position="129"/>
        <end position="147"/>
    </location>
</feature>
<dbReference type="Pfam" id="PF02518">
    <property type="entry name" value="HATPase_c"/>
    <property type="match status" value="1"/>
</dbReference>
<organism evidence="7 8">
    <name type="scientific">Coralloluteibacterium thermophilum</name>
    <dbReference type="NCBI Taxonomy" id="2707049"/>
    <lineage>
        <taxon>Bacteria</taxon>
        <taxon>Pseudomonadati</taxon>
        <taxon>Pseudomonadota</taxon>
        <taxon>Gammaproteobacteria</taxon>
        <taxon>Lysobacterales</taxon>
        <taxon>Lysobacteraceae</taxon>
        <taxon>Coralloluteibacterium</taxon>
    </lineage>
</organism>
<keyword evidence="4" id="KW-0472">Membrane</keyword>
<proteinExistence type="predicted"/>
<dbReference type="Pfam" id="PF07730">
    <property type="entry name" value="HisKA_3"/>
    <property type="match status" value="1"/>
</dbReference>
<evidence type="ECO:0000313" key="8">
    <source>
        <dbReference type="Proteomes" id="UP001595892"/>
    </source>
</evidence>
<feature type="transmembrane region" description="Helical" evidence="4">
    <location>
        <begin position="57"/>
        <end position="77"/>
    </location>
</feature>
<dbReference type="Proteomes" id="UP001595892">
    <property type="component" value="Unassembled WGS sequence"/>
</dbReference>
<protein>
    <submittedName>
        <fullName evidence="7">Sensor histidine kinase</fullName>
    </submittedName>
</protein>
<dbReference type="InterPro" id="IPR011712">
    <property type="entry name" value="Sig_transdc_His_kin_sub3_dim/P"/>
</dbReference>
<keyword evidence="4" id="KW-0812">Transmembrane</keyword>
<dbReference type="InterPro" id="IPR036890">
    <property type="entry name" value="HATPase_C_sf"/>
</dbReference>
<comment type="caution">
    <text evidence="7">The sequence shown here is derived from an EMBL/GenBank/DDBJ whole genome shotgun (WGS) entry which is preliminary data.</text>
</comment>
<feature type="domain" description="Signal transduction histidine kinase subgroup 3 dimerisation and phosphoacceptor" evidence="6">
    <location>
        <begin position="195"/>
        <end position="267"/>
    </location>
</feature>
<reference evidence="8" key="1">
    <citation type="journal article" date="2019" name="Int. J. Syst. Evol. Microbiol.">
        <title>The Global Catalogue of Microorganisms (GCM) 10K type strain sequencing project: providing services to taxonomists for standard genome sequencing and annotation.</title>
        <authorList>
            <consortium name="The Broad Institute Genomics Platform"/>
            <consortium name="The Broad Institute Genome Sequencing Center for Infectious Disease"/>
            <person name="Wu L."/>
            <person name="Ma J."/>
        </authorList>
    </citation>
    <scope>NUCLEOTIDE SEQUENCE [LARGE SCALE GENOMIC DNA]</scope>
    <source>
        <strain evidence="8">CGMCC 1.13574</strain>
    </source>
</reference>
<evidence type="ECO:0000259" key="6">
    <source>
        <dbReference type="Pfam" id="PF07730"/>
    </source>
</evidence>
<evidence type="ECO:0000256" key="2">
    <source>
        <dbReference type="ARBA" id="ARBA00022777"/>
    </source>
</evidence>
<sequence>MSRVLLPESPAAAQVLPRPTPYDRHERAFRFWRWVSLGYLFFVALPMFFWREVPASAVVASLVAVLLYLPLHFLAFRRFGICDGWTVPALALAAGGIGLALVPINGGGSTFVIYALVFCGYRLRPRRGSLLCALLLAAYALQTLLIGGEWVNFLITLVVGSATAASGFWTQAQLRHDAELRLSHDEVRRLARMAERERIGRDLHDLLGHTLSLIALKSELAGRLVDRVDGDPGALRRARHEIGEVERVARDALGQVRRAVTGIRNAGLDAEIAATRLALLGADIELVVELAPLVLDADVETALAMALREATTNVLRHARATRMRIALQRVGGDAVLEIADDGRGGRHVPGNGLNGMRERLDAVGGTLRIEDAAPGTRLRLRVPVGVPAALDAPGG</sequence>
<keyword evidence="8" id="KW-1185">Reference proteome</keyword>
<evidence type="ECO:0000259" key="5">
    <source>
        <dbReference type="Pfam" id="PF02518"/>
    </source>
</evidence>
<dbReference type="PANTHER" id="PTHR24421:SF63">
    <property type="entry name" value="SENSOR HISTIDINE KINASE DESK"/>
    <property type="match status" value="1"/>
</dbReference>
<keyword evidence="3" id="KW-0902">Two-component regulatory system</keyword>
<feature type="domain" description="Histidine kinase/HSP90-like ATPase" evidence="5">
    <location>
        <begin position="300"/>
        <end position="384"/>
    </location>
</feature>
<dbReference type="CDD" id="cd16917">
    <property type="entry name" value="HATPase_UhpB-NarQ-NarX-like"/>
    <property type="match status" value="1"/>
</dbReference>
<dbReference type="Gene3D" id="3.30.565.10">
    <property type="entry name" value="Histidine kinase-like ATPase, C-terminal domain"/>
    <property type="match status" value="1"/>
</dbReference>
<dbReference type="InterPro" id="IPR050482">
    <property type="entry name" value="Sensor_HK_TwoCompSys"/>
</dbReference>
<evidence type="ECO:0000256" key="3">
    <source>
        <dbReference type="ARBA" id="ARBA00023012"/>
    </source>
</evidence>
<dbReference type="PANTHER" id="PTHR24421">
    <property type="entry name" value="NITRATE/NITRITE SENSOR PROTEIN NARX-RELATED"/>
    <property type="match status" value="1"/>
</dbReference>
<evidence type="ECO:0000256" key="4">
    <source>
        <dbReference type="SAM" id="Phobius"/>
    </source>
</evidence>
<evidence type="ECO:0000313" key="7">
    <source>
        <dbReference type="EMBL" id="MFC4728144.1"/>
    </source>
</evidence>
<name>A0ABV9NKN7_9GAMM</name>
<dbReference type="EMBL" id="JBHSGG010000023">
    <property type="protein sequence ID" value="MFC4728144.1"/>
    <property type="molecule type" value="Genomic_DNA"/>
</dbReference>
<dbReference type="RefSeq" id="WP_377004166.1">
    <property type="nucleotide sequence ID" value="NZ_JBHSGG010000023.1"/>
</dbReference>
<feature type="transmembrane region" description="Helical" evidence="4">
    <location>
        <begin position="89"/>
        <end position="117"/>
    </location>
</feature>
<feature type="transmembrane region" description="Helical" evidence="4">
    <location>
        <begin position="31"/>
        <end position="50"/>
    </location>
</feature>
<evidence type="ECO:0000256" key="1">
    <source>
        <dbReference type="ARBA" id="ARBA00022679"/>
    </source>
</evidence>